<keyword evidence="3" id="KW-1185">Reference proteome</keyword>
<comment type="caution">
    <text evidence="2">The sequence shown here is derived from an EMBL/GenBank/DDBJ whole genome shotgun (WGS) entry which is preliminary data.</text>
</comment>
<sequence length="69" mass="7784">MYGENNIRECAKLSAVDSAAVSAFTLINISVSSSSYLEILAYKSLFKRIRTGRYQLGSKMHLFFSLDNR</sequence>
<dbReference type="EMBL" id="JAWDGP010004170">
    <property type="protein sequence ID" value="KAK3767244.1"/>
    <property type="molecule type" value="Genomic_DNA"/>
</dbReference>
<organism evidence="2 3">
    <name type="scientific">Elysia crispata</name>
    <name type="common">lettuce slug</name>
    <dbReference type="NCBI Taxonomy" id="231223"/>
    <lineage>
        <taxon>Eukaryota</taxon>
        <taxon>Metazoa</taxon>
        <taxon>Spiralia</taxon>
        <taxon>Lophotrochozoa</taxon>
        <taxon>Mollusca</taxon>
        <taxon>Gastropoda</taxon>
        <taxon>Heterobranchia</taxon>
        <taxon>Euthyneura</taxon>
        <taxon>Panpulmonata</taxon>
        <taxon>Sacoglossa</taxon>
        <taxon>Placobranchoidea</taxon>
        <taxon>Plakobranchidae</taxon>
        <taxon>Elysia</taxon>
    </lineage>
</organism>
<evidence type="ECO:0000256" key="1">
    <source>
        <dbReference type="SAM" id="Phobius"/>
    </source>
</evidence>
<dbReference type="Proteomes" id="UP001283361">
    <property type="component" value="Unassembled WGS sequence"/>
</dbReference>
<dbReference type="AlphaFoldDB" id="A0AAE0ZD43"/>
<evidence type="ECO:0000313" key="3">
    <source>
        <dbReference type="Proteomes" id="UP001283361"/>
    </source>
</evidence>
<keyword evidence="1" id="KW-1133">Transmembrane helix</keyword>
<reference evidence="2" key="1">
    <citation type="journal article" date="2023" name="G3 (Bethesda)">
        <title>A reference genome for the long-term kleptoplast-retaining sea slug Elysia crispata morphotype clarki.</title>
        <authorList>
            <person name="Eastman K.E."/>
            <person name="Pendleton A.L."/>
            <person name="Shaikh M.A."/>
            <person name="Suttiyut T."/>
            <person name="Ogas R."/>
            <person name="Tomko P."/>
            <person name="Gavelis G."/>
            <person name="Widhalm J.R."/>
            <person name="Wisecaver J.H."/>
        </authorList>
    </citation>
    <scope>NUCLEOTIDE SEQUENCE</scope>
    <source>
        <strain evidence="2">ECLA1</strain>
    </source>
</reference>
<protein>
    <submittedName>
        <fullName evidence="2">Uncharacterized protein</fullName>
    </submittedName>
</protein>
<evidence type="ECO:0000313" key="2">
    <source>
        <dbReference type="EMBL" id="KAK3767244.1"/>
    </source>
</evidence>
<keyword evidence="1" id="KW-0812">Transmembrane</keyword>
<gene>
    <name evidence="2" type="ORF">RRG08_018111</name>
</gene>
<proteinExistence type="predicted"/>
<accession>A0AAE0ZD43</accession>
<name>A0AAE0ZD43_9GAST</name>
<feature type="transmembrane region" description="Helical" evidence="1">
    <location>
        <begin position="20"/>
        <end position="41"/>
    </location>
</feature>
<keyword evidence="1" id="KW-0472">Membrane</keyword>